<keyword evidence="4" id="KW-0297">G-protein coupled receptor</keyword>
<keyword evidence="15" id="KW-1185">Reference proteome</keyword>
<evidence type="ECO:0000259" key="13">
    <source>
        <dbReference type="PROSITE" id="PS50259"/>
    </source>
</evidence>
<dbReference type="OrthoDB" id="48903at2759"/>
<feature type="transmembrane region" description="Helical" evidence="11">
    <location>
        <begin position="666"/>
        <end position="685"/>
    </location>
</feature>
<evidence type="ECO:0000256" key="10">
    <source>
        <dbReference type="SAM" id="MobiDB-lite"/>
    </source>
</evidence>
<keyword evidence="8" id="KW-0807">Transducer</keyword>
<dbReference type="SUPFAM" id="SSF53850">
    <property type="entry name" value="Periplasmic binding protein-like II"/>
    <property type="match status" value="1"/>
</dbReference>
<feature type="domain" description="G-protein coupled receptors family 3 profile" evidence="13">
    <location>
        <begin position="700"/>
        <end position="890"/>
    </location>
</feature>
<evidence type="ECO:0000256" key="8">
    <source>
        <dbReference type="ARBA" id="ARBA00023224"/>
    </source>
</evidence>
<keyword evidence="3 11" id="KW-1133">Transmembrane helix</keyword>
<organism evidence="14 15">
    <name type="scientific">Pseudo-nitzschia multistriata</name>
    <dbReference type="NCBI Taxonomy" id="183589"/>
    <lineage>
        <taxon>Eukaryota</taxon>
        <taxon>Sar</taxon>
        <taxon>Stramenopiles</taxon>
        <taxon>Ochrophyta</taxon>
        <taxon>Bacillariophyta</taxon>
        <taxon>Bacillariophyceae</taxon>
        <taxon>Bacillariophycidae</taxon>
        <taxon>Bacillariales</taxon>
        <taxon>Bacillariaceae</taxon>
        <taxon>Pseudo-nitzschia</taxon>
    </lineage>
</organism>
<feature type="transmembrane region" description="Helical" evidence="11">
    <location>
        <begin position="705"/>
        <end position="725"/>
    </location>
</feature>
<feature type="chain" id="PRO_5019155407" description="G-protein coupled receptors family 3 profile domain-containing protein" evidence="12">
    <location>
        <begin position="22"/>
        <end position="1038"/>
    </location>
</feature>
<evidence type="ECO:0000256" key="6">
    <source>
        <dbReference type="ARBA" id="ARBA00023170"/>
    </source>
</evidence>
<dbReference type="PANTHER" id="PTHR10519">
    <property type="entry name" value="GABA-B RECEPTOR"/>
    <property type="match status" value="1"/>
</dbReference>
<evidence type="ECO:0000313" key="15">
    <source>
        <dbReference type="Proteomes" id="UP000291116"/>
    </source>
</evidence>
<name>A0A448ZH22_9STRA</name>
<dbReference type="GO" id="GO:0004965">
    <property type="term" value="F:G protein-coupled GABA receptor activity"/>
    <property type="evidence" value="ECO:0007669"/>
    <property type="project" value="InterPro"/>
</dbReference>
<keyword evidence="6" id="KW-0675">Receptor</keyword>
<feature type="region of interest" description="Disordered" evidence="10">
    <location>
        <begin position="904"/>
        <end position="934"/>
    </location>
</feature>
<evidence type="ECO:0000256" key="7">
    <source>
        <dbReference type="ARBA" id="ARBA00023180"/>
    </source>
</evidence>
<feature type="transmembrane region" description="Helical" evidence="11">
    <location>
        <begin position="746"/>
        <end position="767"/>
    </location>
</feature>
<evidence type="ECO:0000256" key="12">
    <source>
        <dbReference type="SAM" id="SignalP"/>
    </source>
</evidence>
<dbReference type="PANTHER" id="PTHR10519:SF20">
    <property type="entry name" value="G-PROTEIN COUPLED RECEPTOR 156-RELATED"/>
    <property type="match status" value="1"/>
</dbReference>
<reference evidence="14 15" key="1">
    <citation type="submission" date="2019-01" db="EMBL/GenBank/DDBJ databases">
        <authorList>
            <person name="Ferrante I. M."/>
        </authorList>
    </citation>
    <scope>NUCLEOTIDE SEQUENCE [LARGE SCALE GENOMIC DNA]</scope>
    <source>
        <strain evidence="14 15">B856</strain>
    </source>
</reference>
<accession>A0A448ZH22</accession>
<dbReference type="EMBL" id="CAACVS010000346">
    <property type="protein sequence ID" value="VEU41347.1"/>
    <property type="molecule type" value="Genomic_DNA"/>
</dbReference>
<dbReference type="Pfam" id="PF00003">
    <property type="entry name" value="7tm_3"/>
    <property type="match status" value="1"/>
</dbReference>
<keyword evidence="7" id="KW-0325">Glycoprotein</keyword>
<dbReference type="Proteomes" id="UP000291116">
    <property type="component" value="Unassembled WGS sequence"/>
</dbReference>
<protein>
    <recommendedName>
        <fullName evidence="13">G-protein coupled receptors family 3 profile domain-containing protein</fullName>
    </recommendedName>
</protein>
<dbReference type="PROSITE" id="PS50259">
    <property type="entry name" value="G_PROTEIN_RECEP_F3_4"/>
    <property type="match status" value="1"/>
</dbReference>
<sequence length="1038" mass="116517">MKIFETMNLLVVTATMGAAIAMSSSSSYSSPSFAKADVGTALTRNLQTADVCCRTCRYEEDLIQATLSTAKSIDVDVVTNDVSSHNGISNDNTANATQPRTIRILTWDQPKAKLQAYADLYRESHPEAPKVRIYGVPDLKDLHYEVTNELRSPSAIYDGYVVPPVFLGSMYLQRGGQALVVWTNEDGTETQTDQNGNQYNRSVIDDLLPYYRYNVATFDGKIRGLPILSGSQAMILFRKDYMDALKLPTPKTWDHWITLASLVSNADPPLLDGNGDTTQPVYGACLGLLNEAGCQKRKSIDGRPCDSQTMTYLGMMLASMTQYNGNSTGFMMGIDNTTETGLDPLFQPTLTRVLKWMEDQIKSSRPTSLMEDAHDSMAHFREGRCAWTISINHDSELLKDDNIGFVPLPGSHRVLDRRLADSGNPDDASGTMVNCTNTCDQNCELIGTETLCPFGKDVDKWGRVNLVPFGAVTATIGTVSGIISPSRQKFVKKFFEFVLASDAGDKVGRMEQPLTKSKLEMSDVQSYKSTLRSMTRSPNAAIPFRIPNAYNLLVDLDDRVYEYLLESDYSKIRREEVASSAEESWQTMISMYDARGQMKENLPTSFFYEQSLGVYEPMPASDLYIGSTARSIMWTFAGLGCFASVCFGILVWRYQDERVIRASQPVFLYLICGGAFVMYLSIFTLGIEDDLASYELVALSCVANYWLYSLGFNAVISAMFTKILMLAKALRMPRNEQRIQISKWDIIVPFLVIFGIDFVVLLVWTIIDRQEWVRVPVHNMNLYALNIVEESTYGMCTSLETDWDIIFLLAFNFIILILALVQSYECRRITTEYAESGYISVAIFVFAQIWLIALPLVVLAEYHPRTYFLLRSCTVLLTASAVLLLIFVPKSVYLYKSLRESESDGESSIESSSSSDTTRSSSEGTGGQRRDPRGTIGIRIVGTHFLNGDEIDELQDDVDKAAQRNTLLKDTREKLNENLEERQFARKTRFSMASYKSSDSLNNKAIGSRKFSSSEFCSILKVKPERPRKNRGREQYHK</sequence>
<dbReference type="InterPro" id="IPR002455">
    <property type="entry name" value="GPCR3_GABA-B"/>
</dbReference>
<feature type="compositionally biased region" description="Low complexity" evidence="10">
    <location>
        <begin position="906"/>
        <end position="923"/>
    </location>
</feature>
<dbReference type="InterPro" id="IPR017978">
    <property type="entry name" value="GPCR_3_C"/>
</dbReference>
<dbReference type="PRINTS" id="PR01176">
    <property type="entry name" value="GABABRECEPTR"/>
</dbReference>
<feature type="signal peptide" evidence="12">
    <location>
        <begin position="1"/>
        <end position="21"/>
    </location>
</feature>
<dbReference type="Gene3D" id="3.40.190.10">
    <property type="entry name" value="Periplasmic binding protein-like II"/>
    <property type="match status" value="1"/>
</dbReference>
<evidence type="ECO:0000256" key="9">
    <source>
        <dbReference type="SAM" id="Coils"/>
    </source>
</evidence>
<feature type="transmembrane region" description="Helical" evidence="11">
    <location>
        <begin position="632"/>
        <end position="654"/>
    </location>
</feature>
<dbReference type="CDD" id="cd15047">
    <property type="entry name" value="7tmC_GABA-B-like"/>
    <property type="match status" value="1"/>
</dbReference>
<keyword evidence="12" id="KW-0732">Signal</keyword>
<dbReference type="AlphaFoldDB" id="A0A448ZH22"/>
<proteinExistence type="predicted"/>
<feature type="transmembrane region" description="Helical" evidence="11">
    <location>
        <begin position="836"/>
        <end position="860"/>
    </location>
</feature>
<evidence type="ECO:0000256" key="5">
    <source>
        <dbReference type="ARBA" id="ARBA00023136"/>
    </source>
</evidence>
<comment type="subcellular location">
    <subcellularLocation>
        <location evidence="1">Membrane</location>
        <topology evidence="1">Multi-pass membrane protein</topology>
    </subcellularLocation>
</comment>
<gene>
    <name evidence="14" type="ORF">PSNMU_V1.4_AUG-EV-PASAV3_0082690</name>
</gene>
<feature type="transmembrane region" description="Helical" evidence="11">
    <location>
        <begin position="866"/>
        <end position="888"/>
    </location>
</feature>
<dbReference type="GO" id="GO:0038039">
    <property type="term" value="C:G protein-coupled receptor heterodimeric complex"/>
    <property type="evidence" value="ECO:0007669"/>
    <property type="project" value="TreeGrafter"/>
</dbReference>
<keyword evidence="2 11" id="KW-0812">Transmembrane</keyword>
<feature type="coiled-coil region" evidence="9">
    <location>
        <begin position="951"/>
        <end position="988"/>
    </location>
</feature>
<keyword evidence="5 11" id="KW-0472">Membrane</keyword>
<evidence type="ECO:0000256" key="3">
    <source>
        <dbReference type="ARBA" id="ARBA00022989"/>
    </source>
</evidence>
<keyword evidence="9" id="KW-0175">Coiled coil</keyword>
<evidence type="ECO:0000256" key="11">
    <source>
        <dbReference type="SAM" id="Phobius"/>
    </source>
</evidence>
<feature type="transmembrane region" description="Helical" evidence="11">
    <location>
        <begin position="805"/>
        <end position="824"/>
    </location>
</feature>
<evidence type="ECO:0000256" key="1">
    <source>
        <dbReference type="ARBA" id="ARBA00004141"/>
    </source>
</evidence>
<evidence type="ECO:0000256" key="2">
    <source>
        <dbReference type="ARBA" id="ARBA00022692"/>
    </source>
</evidence>
<evidence type="ECO:0000256" key="4">
    <source>
        <dbReference type="ARBA" id="ARBA00023040"/>
    </source>
</evidence>
<evidence type="ECO:0000313" key="14">
    <source>
        <dbReference type="EMBL" id="VEU41347.1"/>
    </source>
</evidence>